<dbReference type="AlphaFoldDB" id="A0A2P5DYU4"/>
<gene>
    <name evidence="1" type="ORF">TorRG33x02_237920</name>
</gene>
<evidence type="ECO:0000313" key="2">
    <source>
        <dbReference type="Proteomes" id="UP000237000"/>
    </source>
</evidence>
<dbReference type="EMBL" id="JXTC01000241">
    <property type="protein sequence ID" value="PON78471.1"/>
    <property type="molecule type" value="Genomic_DNA"/>
</dbReference>
<sequence>MGNNMVSNEANIVQYRMGQWSNVTDFMVCWLKMEITSTAKSQFVESLRWLPYENINFYLGIDESGLMYYNYTFISNYLIYSAKRYPSEPKQSSYFSIRVIVRVSLGRGP</sequence>
<organism evidence="1 2">
    <name type="scientific">Trema orientale</name>
    <name type="common">Charcoal tree</name>
    <name type="synonym">Celtis orientalis</name>
    <dbReference type="NCBI Taxonomy" id="63057"/>
    <lineage>
        <taxon>Eukaryota</taxon>
        <taxon>Viridiplantae</taxon>
        <taxon>Streptophyta</taxon>
        <taxon>Embryophyta</taxon>
        <taxon>Tracheophyta</taxon>
        <taxon>Spermatophyta</taxon>
        <taxon>Magnoliopsida</taxon>
        <taxon>eudicotyledons</taxon>
        <taxon>Gunneridae</taxon>
        <taxon>Pentapetalae</taxon>
        <taxon>rosids</taxon>
        <taxon>fabids</taxon>
        <taxon>Rosales</taxon>
        <taxon>Cannabaceae</taxon>
        <taxon>Trema</taxon>
    </lineage>
</organism>
<proteinExistence type="predicted"/>
<protein>
    <submittedName>
        <fullName evidence="1">Uncharacterized protein</fullName>
    </submittedName>
</protein>
<dbReference type="STRING" id="63057.A0A2P5DYU4"/>
<evidence type="ECO:0000313" key="1">
    <source>
        <dbReference type="EMBL" id="PON78471.1"/>
    </source>
</evidence>
<dbReference type="OrthoDB" id="564260at2759"/>
<accession>A0A2P5DYU4</accession>
<dbReference type="Proteomes" id="UP000237000">
    <property type="component" value="Unassembled WGS sequence"/>
</dbReference>
<dbReference type="InParanoid" id="A0A2P5DYU4"/>
<reference evidence="2" key="1">
    <citation type="submission" date="2016-06" db="EMBL/GenBank/DDBJ databases">
        <title>Parallel loss of symbiosis genes in relatives of nitrogen-fixing non-legume Parasponia.</title>
        <authorList>
            <person name="Van Velzen R."/>
            <person name="Holmer R."/>
            <person name="Bu F."/>
            <person name="Rutten L."/>
            <person name="Van Zeijl A."/>
            <person name="Liu W."/>
            <person name="Santuari L."/>
            <person name="Cao Q."/>
            <person name="Sharma T."/>
            <person name="Shen D."/>
            <person name="Roswanjaya Y."/>
            <person name="Wardhani T."/>
            <person name="Kalhor M.S."/>
            <person name="Jansen J."/>
            <person name="Van den Hoogen J."/>
            <person name="Gungor B."/>
            <person name="Hartog M."/>
            <person name="Hontelez J."/>
            <person name="Verver J."/>
            <person name="Yang W.-C."/>
            <person name="Schijlen E."/>
            <person name="Repin R."/>
            <person name="Schilthuizen M."/>
            <person name="Schranz E."/>
            <person name="Heidstra R."/>
            <person name="Miyata K."/>
            <person name="Fedorova E."/>
            <person name="Kohlen W."/>
            <person name="Bisseling T."/>
            <person name="Smit S."/>
            <person name="Geurts R."/>
        </authorList>
    </citation>
    <scope>NUCLEOTIDE SEQUENCE [LARGE SCALE GENOMIC DNA]</scope>
    <source>
        <strain evidence="2">cv. RG33-2</strain>
    </source>
</reference>
<comment type="caution">
    <text evidence="1">The sequence shown here is derived from an EMBL/GenBank/DDBJ whole genome shotgun (WGS) entry which is preliminary data.</text>
</comment>
<name>A0A2P5DYU4_TREOI</name>
<keyword evidence="2" id="KW-1185">Reference proteome</keyword>